<dbReference type="PATRIC" id="fig|1129794.4.peg.1605"/>
<dbReference type="CDD" id="cd05403">
    <property type="entry name" value="NT_KNTase_like"/>
    <property type="match status" value="1"/>
</dbReference>
<protein>
    <recommendedName>
        <fullName evidence="1">Polymerase beta nucleotidyltransferase domain-containing protein</fullName>
    </recommendedName>
</protein>
<dbReference type="PANTHER" id="PTHR43852">
    <property type="entry name" value="NUCLEOTIDYLTRANSFERASE"/>
    <property type="match status" value="1"/>
</dbReference>
<dbReference type="HOGENOM" id="CLU_130257_1_0_6"/>
<reference evidence="2 3" key="1">
    <citation type="journal article" date="2013" name="Genome Announc.">
        <title>Complete Genome Sequence of Glaciecola psychrophila Strain 170T.</title>
        <authorList>
            <person name="Yin J."/>
            <person name="Chen J."/>
            <person name="Liu G."/>
            <person name="Yu Y."/>
            <person name="Song L."/>
            <person name="Wang X."/>
            <person name="Qu X."/>
        </authorList>
    </citation>
    <scope>NUCLEOTIDE SEQUENCE [LARGE SCALE GENOMIC DNA]</scope>
    <source>
        <strain evidence="2 3">170</strain>
    </source>
</reference>
<dbReference type="AlphaFoldDB" id="K6ZIW1"/>
<dbReference type="Pfam" id="PF18765">
    <property type="entry name" value="Polbeta"/>
    <property type="match status" value="1"/>
</dbReference>
<dbReference type="STRING" id="1129794.C427_1621"/>
<name>K6ZIW1_9ALTE</name>
<dbReference type="Proteomes" id="UP000011864">
    <property type="component" value="Chromosome"/>
</dbReference>
<organism evidence="2 3">
    <name type="scientific">Paraglaciecola psychrophila 170</name>
    <dbReference type="NCBI Taxonomy" id="1129794"/>
    <lineage>
        <taxon>Bacteria</taxon>
        <taxon>Pseudomonadati</taxon>
        <taxon>Pseudomonadota</taxon>
        <taxon>Gammaproteobacteria</taxon>
        <taxon>Alteromonadales</taxon>
        <taxon>Alteromonadaceae</taxon>
        <taxon>Paraglaciecola</taxon>
    </lineage>
</organism>
<dbReference type="NCBIfam" id="NF047752">
    <property type="entry name" value="MntA_antitoxin"/>
    <property type="match status" value="1"/>
</dbReference>
<dbReference type="Gene3D" id="3.30.460.10">
    <property type="entry name" value="Beta Polymerase, domain 2"/>
    <property type="match status" value="1"/>
</dbReference>
<dbReference type="PANTHER" id="PTHR43852:SF2">
    <property type="entry name" value="PROTEIN ADENYLYLTRANSFERASE MNTA"/>
    <property type="match status" value="1"/>
</dbReference>
<feature type="domain" description="Polymerase beta nucleotidyltransferase" evidence="1">
    <location>
        <begin position="17"/>
        <end position="100"/>
    </location>
</feature>
<keyword evidence="3" id="KW-1185">Reference proteome</keyword>
<dbReference type="EMBL" id="CP003837">
    <property type="protein sequence ID" value="AGH43730.1"/>
    <property type="molecule type" value="Genomic_DNA"/>
</dbReference>
<dbReference type="RefSeq" id="WP_007634884.1">
    <property type="nucleotide sequence ID" value="NC_020514.1"/>
</dbReference>
<sequence>MAVRSQEKLINDIRSLVLEQCQGIKLIYLFGSQANEQSNSQSDIDIAILGASKFDPVARWQWQNELAIALKNDVDLVDLLSASTVMQNQVIHHGMCIYDAANYVAVFEMQVMSMYQHLNVERADILKQHMSLTNE</sequence>
<accession>K6ZIW1</accession>
<dbReference type="SUPFAM" id="SSF81301">
    <property type="entry name" value="Nucleotidyltransferase"/>
    <property type="match status" value="1"/>
</dbReference>
<proteinExistence type="predicted"/>
<dbReference type="OrthoDB" id="9793109at2"/>
<evidence type="ECO:0000313" key="2">
    <source>
        <dbReference type="EMBL" id="AGH43730.1"/>
    </source>
</evidence>
<dbReference type="InterPro" id="IPR043519">
    <property type="entry name" value="NT_sf"/>
</dbReference>
<dbReference type="eggNOG" id="COG1669">
    <property type="taxonomic scope" value="Bacteria"/>
</dbReference>
<evidence type="ECO:0000259" key="1">
    <source>
        <dbReference type="Pfam" id="PF18765"/>
    </source>
</evidence>
<dbReference type="InterPro" id="IPR052930">
    <property type="entry name" value="TA_antitoxin_MntA"/>
</dbReference>
<evidence type="ECO:0000313" key="3">
    <source>
        <dbReference type="Proteomes" id="UP000011864"/>
    </source>
</evidence>
<dbReference type="InterPro" id="IPR041633">
    <property type="entry name" value="Polbeta"/>
</dbReference>
<gene>
    <name evidence="2" type="ORF">C427_1621</name>
</gene>
<dbReference type="KEGG" id="gps:C427_1621"/>